<gene>
    <name evidence="1" type="ORF">DPMN_032932</name>
</gene>
<sequence>MFRLRGMGLYTNQIMSRHLSGRGYGDHEQFLIACLVTGDEIWQCDTGVLDEYKVFLRRVKEFKFDERFIWHRRDVVLRMQKGITHTERRGCSISTENR</sequence>
<dbReference type="EMBL" id="JAIWYP010000002">
    <property type="protein sequence ID" value="KAH3869762.1"/>
    <property type="molecule type" value="Genomic_DNA"/>
</dbReference>
<organism evidence="1 2">
    <name type="scientific">Dreissena polymorpha</name>
    <name type="common">Zebra mussel</name>
    <name type="synonym">Mytilus polymorpha</name>
    <dbReference type="NCBI Taxonomy" id="45954"/>
    <lineage>
        <taxon>Eukaryota</taxon>
        <taxon>Metazoa</taxon>
        <taxon>Spiralia</taxon>
        <taxon>Lophotrochozoa</taxon>
        <taxon>Mollusca</taxon>
        <taxon>Bivalvia</taxon>
        <taxon>Autobranchia</taxon>
        <taxon>Heteroconchia</taxon>
        <taxon>Euheterodonta</taxon>
        <taxon>Imparidentia</taxon>
        <taxon>Neoheterodontei</taxon>
        <taxon>Myida</taxon>
        <taxon>Dreissenoidea</taxon>
        <taxon>Dreissenidae</taxon>
        <taxon>Dreissena</taxon>
    </lineage>
</organism>
<dbReference type="Proteomes" id="UP000828390">
    <property type="component" value="Unassembled WGS sequence"/>
</dbReference>
<reference evidence="1" key="1">
    <citation type="journal article" date="2019" name="bioRxiv">
        <title>The Genome of the Zebra Mussel, Dreissena polymorpha: A Resource for Invasive Species Research.</title>
        <authorList>
            <person name="McCartney M.A."/>
            <person name="Auch B."/>
            <person name="Kono T."/>
            <person name="Mallez S."/>
            <person name="Zhang Y."/>
            <person name="Obille A."/>
            <person name="Becker A."/>
            <person name="Abrahante J.E."/>
            <person name="Garbe J."/>
            <person name="Badalamenti J.P."/>
            <person name="Herman A."/>
            <person name="Mangelson H."/>
            <person name="Liachko I."/>
            <person name="Sullivan S."/>
            <person name="Sone E.D."/>
            <person name="Koren S."/>
            <person name="Silverstein K.A.T."/>
            <person name="Beckman K.B."/>
            <person name="Gohl D.M."/>
        </authorList>
    </citation>
    <scope>NUCLEOTIDE SEQUENCE</scope>
    <source>
        <strain evidence="1">Duluth1</strain>
        <tissue evidence="1">Whole animal</tissue>
    </source>
</reference>
<accession>A0A9D4RKK1</accession>
<name>A0A9D4RKK1_DREPO</name>
<protein>
    <submittedName>
        <fullName evidence="1">Uncharacterized protein</fullName>
    </submittedName>
</protein>
<evidence type="ECO:0000313" key="1">
    <source>
        <dbReference type="EMBL" id="KAH3869762.1"/>
    </source>
</evidence>
<proteinExistence type="predicted"/>
<comment type="caution">
    <text evidence="1">The sequence shown here is derived from an EMBL/GenBank/DDBJ whole genome shotgun (WGS) entry which is preliminary data.</text>
</comment>
<keyword evidence="2" id="KW-1185">Reference proteome</keyword>
<reference evidence="1" key="2">
    <citation type="submission" date="2020-11" db="EMBL/GenBank/DDBJ databases">
        <authorList>
            <person name="McCartney M.A."/>
            <person name="Auch B."/>
            <person name="Kono T."/>
            <person name="Mallez S."/>
            <person name="Becker A."/>
            <person name="Gohl D.M."/>
            <person name="Silverstein K.A.T."/>
            <person name="Koren S."/>
            <person name="Bechman K.B."/>
            <person name="Herman A."/>
            <person name="Abrahante J.E."/>
            <person name="Garbe J."/>
        </authorList>
    </citation>
    <scope>NUCLEOTIDE SEQUENCE</scope>
    <source>
        <strain evidence="1">Duluth1</strain>
        <tissue evidence="1">Whole animal</tissue>
    </source>
</reference>
<dbReference type="AlphaFoldDB" id="A0A9D4RKK1"/>
<evidence type="ECO:0000313" key="2">
    <source>
        <dbReference type="Proteomes" id="UP000828390"/>
    </source>
</evidence>